<evidence type="ECO:0000313" key="3">
    <source>
        <dbReference type="Proteomes" id="UP000295210"/>
    </source>
</evidence>
<feature type="chain" id="PRO_5020406837" description="DUF5666 domain-containing protein" evidence="1">
    <location>
        <begin position="21"/>
        <end position="105"/>
    </location>
</feature>
<dbReference type="Proteomes" id="UP000295210">
    <property type="component" value="Unassembled WGS sequence"/>
</dbReference>
<dbReference type="EMBL" id="SMGK01000001">
    <property type="protein sequence ID" value="TCK75744.1"/>
    <property type="molecule type" value="Genomic_DNA"/>
</dbReference>
<reference evidence="2 3" key="1">
    <citation type="submission" date="2019-03" db="EMBL/GenBank/DDBJ databases">
        <title>Genomic Encyclopedia of Type Strains, Phase IV (KMG-IV): sequencing the most valuable type-strain genomes for metagenomic binning, comparative biology and taxonomic classification.</title>
        <authorList>
            <person name="Goeker M."/>
        </authorList>
    </citation>
    <scope>NUCLEOTIDE SEQUENCE [LARGE SCALE GENOMIC DNA]</scope>
    <source>
        <strain evidence="2 3">DSM 103428</strain>
    </source>
</reference>
<sequence>MKKLTTTLAILLMASPALFAADMSYTGVVSDSMCGAKHSTASADAAKCVKKCAMGGSDLALVSNGKVYTLKGNKDKMMAYAGKDVKVMGTADGDTINVTSIKAAK</sequence>
<comment type="caution">
    <text evidence="2">The sequence shown here is derived from an EMBL/GenBank/DDBJ whole genome shotgun (WGS) entry which is preliminary data.</text>
</comment>
<organism evidence="2 3">
    <name type="scientific">Acidipila rosea</name>
    <dbReference type="NCBI Taxonomy" id="768535"/>
    <lineage>
        <taxon>Bacteria</taxon>
        <taxon>Pseudomonadati</taxon>
        <taxon>Acidobacteriota</taxon>
        <taxon>Terriglobia</taxon>
        <taxon>Terriglobales</taxon>
        <taxon>Acidobacteriaceae</taxon>
        <taxon>Acidipila</taxon>
    </lineage>
</organism>
<dbReference type="AlphaFoldDB" id="A0A4R1LC36"/>
<proteinExistence type="predicted"/>
<name>A0A4R1LC36_9BACT</name>
<accession>A0A4R1LC36</accession>
<protein>
    <recommendedName>
        <fullName evidence="4">DUF5666 domain-containing protein</fullName>
    </recommendedName>
</protein>
<keyword evidence="1" id="KW-0732">Signal</keyword>
<keyword evidence="3" id="KW-1185">Reference proteome</keyword>
<gene>
    <name evidence="2" type="ORF">C7378_0735</name>
</gene>
<feature type="signal peptide" evidence="1">
    <location>
        <begin position="1"/>
        <end position="20"/>
    </location>
</feature>
<dbReference type="RefSeq" id="WP_131991790.1">
    <property type="nucleotide sequence ID" value="NZ_SMGK01000001.1"/>
</dbReference>
<evidence type="ECO:0000313" key="2">
    <source>
        <dbReference type="EMBL" id="TCK75744.1"/>
    </source>
</evidence>
<dbReference type="OrthoDB" id="123048at2"/>
<evidence type="ECO:0000256" key="1">
    <source>
        <dbReference type="SAM" id="SignalP"/>
    </source>
</evidence>
<evidence type="ECO:0008006" key="4">
    <source>
        <dbReference type="Google" id="ProtNLM"/>
    </source>
</evidence>